<dbReference type="SMART" id="SM00062">
    <property type="entry name" value="PBPb"/>
    <property type="match status" value="1"/>
</dbReference>
<accession>A0ABN6RVT2</accession>
<keyword evidence="4" id="KW-1185">Reference proteome</keyword>
<name>A0ABN6RVT2_9BACT</name>
<evidence type="ECO:0000259" key="2">
    <source>
        <dbReference type="SMART" id="SM00062"/>
    </source>
</evidence>
<dbReference type="PANTHER" id="PTHR35936">
    <property type="entry name" value="MEMBRANE-BOUND LYTIC MUREIN TRANSGLYCOSYLASE F"/>
    <property type="match status" value="1"/>
</dbReference>
<dbReference type="Pfam" id="PF00497">
    <property type="entry name" value="SBP_bac_3"/>
    <property type="match status" value="1"/>
</dbReference>
<evidence type="ECO:0000256" key="1">
    <source>
        <dbReference type="ARBA" id="ARBA00022729"/>
    </source>
</evidence>
<dbReference type="Proteomes" id="UP001061361">
    <property type="component" value="Chromosome"/>
</dbReference>
<dbReference type="Gene3D" id="3.40.190.10">
    <property type="entry name" value="Periplasmic binding protein-like II"/>
    <property type="match status" value="2"/>
</dbReference>
<dbReference type="EMBL" id="AP026708">
    <property type="protein sequence ID" value="BDQ35184.1"/>
    <property type="molecule type" value="Genomic_DNA"/>
</dbReference>
<sequence length="262" mass="29665">MLEGQYAMKNIRTRILRFTVALLTAIALSGPPVMADRGVSLVCDIWPPYQFKTEDGVTGMAVEIVEAVYRRMDIVHVELRAFPWKRALDAIRYAEADALISANHTPAREIYLRYPEEPIFESSWVIWTKAGSSILTLDDLKGKTVGVVLGYSYTPEFWNFITANCTVEKVYNDDINFRKLSEGRLDATVAEFGNGLTLVRDLGDTAIRPVNGIEIKRDGLYIVFNRQVTGEAFVQRFSDELKAFKQTDEHQAIREKYLGKGN</sequence>
<evidence type="ECO:0000313" key="3">
    <source>
        <dbReference type="EMBL" id="BDQ35184.1"/>
    </source>
</evidence>
<reference evidence="3" key="1">
    <citation type="submission" date="2022-08" db="EMBL/GenBank/DDBJ databases">
        <title>Genome Sequence of the sulphate-reducing bacterium, Pseudodesulfovibrio portus JCM14722.</title>
        <authorList>
            <person name="Kondo R."/>
            <person name="Kataoka T."/>
        </authorList>
    </citation>
    <scope>NUCLEOTIDE SEQUENCE</scope>
    <source>
        <strain evidence="3">JCM 14722</strain>
    </source>
</reference>
<proteinExistence type="predicted"/>
<gene>
    <name evidence="3" type="ORF">JCM14722_27260</name>
</gene>
<dbReference type="SUPFAM" id="SSF53850">
    <property type="entry name" value="Periplasmic binding protein-like II"/>
    <property type="match status" value="1"/>
</dbReference>
<organism evidence="3 4">
    <name type="scientific">Pseudodesulfovibrio portus</name>
    <dbReference type="NCBI Taxonomy" id="231439"/>
    <lineage>
        <taxon>Bacteria</taxon>
        <taxon>Pseudomonadati</taxon>
        <taxon>Thermodesulfobacteriota</taxon>
        <taxon>Desulfovibrionia</taxon>
        <taxon>Desulfovibrionales</taxon>
        <taxon>Desulfovibrionaceae</taxon>
    </lineage>
</organism>
<keyword evidence="1" id="KW-0732">Signal</keyword>
<dbReference type="InterPro" id="IPR001638">
    <property type="entry name" value="Solute-binding_3/MltF_N"/>
</dbReference>
<protein>
    <submittedName>
        <fullName evidence="3">ABC transporter substrate-binding protein</fullName>
    </submittedName>
</protein>
<feature type="domain" description="Solute-binding protein family 3/N-terminal" evidence="2">
    <location>
        <begin position="40"/>
        <end position="261"/>
    </location>
</feature>
<dbReference type="PANTHER" id="PTHR35936:SF35">
    <property type="entry name" value="L-CYSTINE-BINDING PROTEIN TCYJ"/>
    <property type="match status" value="1"/>
</dbReference>
<evidence type="ECO:0000313" key="4">
    <source>
        <dbReference type="Proteomes" id="UP001061361"/>
    </source>
</evidence>